<dbReference type="GO" id="GO:0005737">
    <property type="term" value="C:cytoplasm"/>
    <property type="evidence" value="ECO:0007669"/>
    <property type="project" value="UniProtKB-SubCell"/>
</dbReference>
<keyword evidence="6 9" id="KW-0378">Hydrolase</keyword>
<dbReference type="EC" id="3.6.1.31" evidence="9"/>
<keyword evidence="4 9" id="KW-0028">Amino-acid biosynthesis</keyword>
<dbReference type="NCBIfam" id="TIGR03188">
    <property type="entry name" value="histidine_hisI"/>
    <property type="match status" value="1"/>
</dbReference>
<comment type="similarity">
    <text evidence="3 9">Belongs to the PRA-PH family.</text>
</comment>
<dbReference type="AlphaFoldDB" id="A0A2U8WNH6"/>
<dbReference type="NCBIfam" id="NF001613">
    <property type="entry name" value="PRK00400.1-5"/>
    <property type="match status" value="1"/>
</dbReference>
<proteinExistence type="inferred from homology"/>
<evidence type="ECO:0000256" key="2">
    <source>
        <dbReference type="ARBA" id="ARBA00005204"/>
    </source>
</evidence>
<dbReference type="RefSeq" id="WP_109959214.1">
    <property type="nucleotide sequence ID" value="NZ_CP029553.1"/>
</dbReference>
<evidence type="ECO:0000256" key="6">
    <source>
        <dbReference type="ARBA" id="ARBA00022801"/>
    </source>
</evidence>
<dbReference type="Gene3D" id="1.10.287.1080">
    <property type="entry name" value="MazG-like"/>
    <property type="match status" value="1"/>
</dbReference>
<dbReference type="SUPFAM" id="SSF101386">
    <property type="entry name" value="all-alpha NTP pyrophosphatases"/>
    <property type="match status" value="1"/>
</dbReference>
<evidence type="ECO:0000256" key="8">
    <source>
        <dbReference type="ARBA" id="ARBA00023102"/>
    </source>
</evidence>
<dbReference type="EMBL" id="CP029553">
    <property type="protein sequence ID" value="AWN46876.1"/>
    <property type="molecule type" value="Genomic_DNA"/>
</dbReference>
<dbReference type="KEGG" id="mtea:DK419_11605"/>
<sequence length="107" mass="11309">MTSFTLADLDRIVRERAAASPEESYTAKLVAGGPARPAKKLGEEAVEAAIAAVQGDRDGLKAEAADVLYHLLVVLRAAEVPLEAVMAELERRTAQSGIAEKAARRPA</sequence>
<keyword evidence="5 9" id="KW-0547">Nucleotide-binding</keyword>
<dbReference type="HAMAP" id="MF_01020">
    <property type="entry name" value="HisE"/>
    <property type="match status" value="1"/>
</dbReference>
<dbReference type="InterPro" id="IPR021130">
    <property type="entry name" value="PRib-ATP_PPHydrolase-like"/>
</dbReference>
<evidence type="ECO:0000313" key="10">
    <source>
        <dbReference type="EMBL" id="AWN46876.1"/>
    </source>
</evidence>
<evidence type="ECO:0000256" key="5">
    <source>
        <dbReference type="ARBA" id="ARBA00022741"/>
    </source>
</evidence>
<keyword evidence="11" id="KW-1185">Reference proteome</keyword>
<gene>
    <name evidence="9" type="primary">hisE</name>
    <name evidence="10" type="ORF">DK419_11605</name>
</gene>
<comment type="catalytic activity">
    <reaction evidence="1 9">
        <text>1-(5-phospho-beta-D-ribosyl)-ATP + H2O = 1-(5-phospho-beta-D-ribosyl)-5'-AMP + diphosphate + H(+)</text>
        <dbReference type="Rhea" id="RHEA:22828"/>
        <dbReference type="ChEBI" id="CHEBI:15377"/>
        <dbReference type="ChEBI" id="CHEBI:15378"/>
        <dbReference type="ChEBI" id="CHEBI:33019"/>
        <dbReference type="ChEBI" id="CHEBI:59457"/>
        <dbReference type="ChEBI" id="CHEBI:73183"/>
        <dbReference type="EC" id="3.6.1.31"/>
    </reaction>
</comment>
<dbReference type="GO" id="GO:0004636">
    <property type="term" value="F:phosphoribosyl-ATP diphosphatase activity"/>
    <property type="evidence" value="ECO:0007669"/>
    <property type="project" value="UniProtKB-UniRule"/>
</dbReference>
<evidence type="ECO:0000256" key="9">
    <source>
        <dbReference type="HAMAP-Rule" id="MF_01020"/>
    </source>
</evidence>
<comment type="subcellular location">
    <subcellularLocation>
        <location evidence="9">Cytoplasm</location>
    </subcellularLocation>
</comment>
<keyword evidence="8 9" id="KW-0368">Histidine biosynthesis</keyword>
<dbReference type="Pfam" id="PF01503">
    <property type="entry name" value="PRA-PH"/>
    <property type="match status" value="1"/>
</dbReference>
<organism evidence="10 11">
    <name type="scientific">Methylobacterium terrae</name>
    <dbReference type="NCBI Taxonomy" id="2202827"/>
    <lineage>
        <taxon>Bacteria</taxon>
        <taxon>Pseudomonadati</taxon>
        <taxon>Pseudomonadota</taxon>
        <taxon>Alphaproteobacteria</taxon>
        <taxon>Hyphomicrobiales</taxon>
        <taxon>Methylobacteriaceae</taxon>
        <taxon>Methylobacterium</taxon>
    </lineage>
</organism>
<dbReference type="OrthoDB" id="9814738at2"/>
<evidence type="ECO:0000256" key="3">
    <source>
        <dbReference type="ARBA" id="ARBA00009392"/>
    </source>
</evidence>
<evidence type="ECO:0000256" key="7">
    <source>
        <dbReference type="ARBA" id="ARBA00022840"/>
    </source>
</evidence>
<protein>
    <recommendedName>
        <fullName evidence="9">Phosphoribosyl-ATP pyrophosphatase</fullName>
        <shortName evidence="9">PRA-PH</shortName>
        <ecNumber evidence="9">3.6.1.31</ecNumber>
    </recommendedName>
</protein>
<name>A0A2U8WNH6_9HYPH</name>
<dbReference type="GO" id="GO:0005524">
    <property type="term" value="F:ATP binding"/>
    <property type="evidence" value="ECO:0007669"/>
    <property type="project" value="UniProtKB-KW"/>
</dbReference>
<dbReference type="Proteomes" id="UP000245444">
    <property type="component" value="Chromosome"/>
</dbReference>
<dbReference type="PANTHER" id="PTHR42945:SF1">
    <property type="entry name" value="HISTIDINE BIOSYNTHESIS BIFUNCTIONAL PROTEIN HIS7"/>
    <property type="match status" value="1"/>
</dbReference>
<evidence type="ECO:0000256" key="1">
    <source>
        <dbReference type="ARBA" id="ARBA00001460"/>
    </source>
</evidence>
<comment type="pathway">
    <text evidence="2 9">Amino-acid biosynthesis; L-histidine biosynthesis; L-histidine from 5-phospho-alpha-D-ribose 1-diphosphate: step 2/9.</text>
</comment>
<dbReference type="UniPathway" id="UPA00031">
    <property type="reaction ID" value="UER00007"/>
</dbReference>
<dbReference type="InterPro" id="IPR008179">
    <property type="entry name" value="HisE"/>
</dbReference>
<evidence type="ECO:0000256" key="4">
    <source>
        <dbReference type="ARBA" id="ARBA00022605"/>
    </source>
</evidence>
<dbReference type="CDD" id="cd11534">
    <property type="entry name" value="NTP-PPase_HisIE_like"/>
    <property type="match status" value="1"/>
</dbReference>
<dbReference type="PANTHER" id="PTHR42945">
    <property type="entry name" value="HISTIDINE BIOSYNTHESIS BIFUNCTIONAL PROTEIN"/>
    <property type="match status" value="1"/>
</dbReference>
<evidence type="ECO:0000313" key="11">
    <source>
        <dbReference type="Proteomes" id="UP000245444"/>
    </source>
</evidence>
<keyword evidence="7 9" id="KW-0067">ATP-binding</keyword>
<keyword evidence="9" id="KW-0963">Cytoplasm</keyword>
<reference evidence="10 11" key="1">
    <citation type="submission" date="2018-05" db="EMBL/GenBank/DDBJ databases">
        <title>Complete Genome Sequence of Methylobacterium sp. 17Sr1-28.</title>
        <authorList>
            <person name="Srinivasan S."/>
        </authorList>
    </citation>
    <scope>NUCLEOTIDE SEQUENCE [LARGE SCALE GENOMIC DNA]</scope>
    <source>
        <strain evidence="10 11">17Sr1-28</strain>
    </source>
</reference>
<accession>A0A2U8WNH6</accession>
<dbReference type="GO" id="GO:0000105">
    <property type="term" value="P:L-histidine biosynthetic process"/>
    <property type="evidence" value="ECO:0007669"/>
    <property type="project" value="UniProtKB-UniRule"/>
</dbReference>